<evidence type="ECO:0000256" key="1">
    <source>
        <dbReference type="ARBA" id="ARBA00005061"/>
    </source>
</evidence>
<comment type="catalytic activity">
    <reaction evidence="4 5">
        <text>7,8-dihydroneopterin 3'-triphosphate + H2O = 6-carboxy-5,6,7,8-tetrahydropterin + triphosphate + acetaldehyde + 2 H(+)</text>
        <dbReference type="Rhea" id="RHEA:27966"/>
        <dbReference type="ChEBI" id="CHEBI:15343"/>
        <dbReference type="ChEBI" id="CHEBI:15377"/>
        <dbReference type="ChEBI" id="CHEBI:15378"/>
        <dbReference type="ChEBI" id="CHEBI:18036"/>
        <dbReference type="ChEBI" id="CHEBI:58462"/>
        <dbReference type="ChEBI" id="CHEBI:61032"/>
        <dbReference type="EC" id="4.1.2.50"/>
    </reaction>
</comment>
<dbReference type="PIRSF" id="PIRSF006113">
    <property type="entry name" value="PTP_synth"/>
    <property type="match status" value="1"/>
</dbReference>
<name>A0A388TE35_TERA1</name>
<comment type="pathway">
    <text evidence="1 5">Purine metabolism; 7-cyano-7-deazaguanine biosynthesis.</text>
</comment>
<dbReference type="Gene3D" id="3.30.479.10">
    <property type="entry name" value="6-pyruvoyl tetrahydropterin synthase/QueD"/>
    <property type="match status" value="1"/>
</dbReference>
<feature type="binding site" evidence="7">
    <location>
        <position position="29"/>
    </location>
    <ligand>
        <name>Zn(2+)</name>
        <dbReference type="ChEBI" id="CHEBI:29105"/>
    </ligand>
</feature>
<protein>
    <recommendedName>
        <fullName evidence="3 5">6-carboxy-5,6,7,8-tetrahydropterin synthase</fullName>
        <ecNumber evidence="5">4.-.-.-</ecNumber>
    </recommendedName>
</protein>
<sequence length="115" mass="12938">MFELTVESSFSGAHQLIKSNSPCENLHGHNWRVALTVCGSEQEPDVGWVIDFKKLKEALNKELAKFDHKYLNEVLPVSPTAENIAKQIYRDLAASLPVCKVTVWETEKSSVSYSE</sequence>
<dbReference type="InterPro" id="IPR038418">
    <property type="entry name" value="6-PTP_synth/QueD_sf"/>
</dbReference>
<evidence type="ECO:0000256" key="5">
    <source>
        <dbReference type="PIRNR" id="PIRNR006113"/>
    </source>
</evidence>
<keyword evidence="5" id="KW-0456">Lyase</keyword>
<evidence type="ECO:0000256" key="4">
    <source>
        <dbReference type="ARBA" id="ARBA00048807"/>
    </source>
</evidence>
<feature type="binding site" evidence="7">
    <location>
        <position position="14"/>
    </location>
    <ligand>
        <name>Zn(2+)</name>
        <dbReference type="ChEBI" id="CHEBI:29105"/>
    </ligand>
</feature>
<comment type="similarity">
    <text evidence="2 5">Belongs to the PTPS family. QueD subfamily.</text>
</comment>
<dbReference type="SUPFAM" id="SSF55620">
    <property type="entry name" value="Tetrahydrobiopterin biosynthesis enzymes-like"/>
    <property type="match status" value="1"/>
</dbReference>
<dbReference type="NCBIfam" id="TIGR03367">
    <property type="entry name" value="queuosine_QueD"/>
    <property type="match status" value="1"/>
</dbReference>
<dbReference type="GO" id="GO:0046872">
    <property type="term" value="F:metal ion binding"/>
    <property type="evidence" value="ECO:0007669"/>
    <property type="project" value="UniProtKB-KW"/>
</dbReference>
<feature type="active site" description="Charge relay system" evidence="6">
    <location>
        <position position="68"/>
    </location>
</feature>
<evidence type="ECO:0000256" key="6">
    <source>
        <dbReference type="PIRSR" id="PIRSR006113-1"/>
    </source>
</evidence>
<feature type="active site" description="Charge relay system" evidence="6">
    <location>
        <position position="105"/>
    </location>
</feature>
<keyword evidence="9" id="KW-1185">Reference proteome</keyword>
<keyword evidence="5" id="KW-0671">Queuosine biosynthesis</keyword>
<dbReference type="InterPro" id="IPR007115">
    <property type="entry name" value="6-PTP_synth/QueD"/>
</dbReference>
<gene>
    <name evidence="8" type="primary">queD</name>
    <name evidence="8" type="ORF">NO1_1415</name>
</gene>
<dbReference type="Pfam" id="PF01242">
    <property type="entry name" value="PTPS"/>
    <property type="match status" value="1"/>
</dbReference>
<proteinExistence type="inferred from homology"/>
<dbReference type="AlphaFoldDB" id="A0A388TE35"/>
<keyword evidence="5 7" id="KW-0479">Metal-binding</keyword>
<accession>A0A388TE35</accession>
<evidence type="ECO:0000313" key="9">
    <source>
        <dbReference type="Proteomes" id="UP000269352"/>
    </source>
</evidence>
<dbReference type="PANTHER" id="PTHR12589:SF8">
    <property type="entry name" value="6-CARBOXY-5,6,7,8-TETRAHYDROPTERIN SYNTHASE"/>
    <property type="match status" value="1"/>
</dbReference>
<dbReference type="UniPathway" id="UPA00391"/>
<comment type="caution">
    <text evidence="8">The sequence shown here is derived from an EMBL/GenBank/DDBJ whole genome shotgun (WGS) entry which is preliminary data.</text>
</comment>
<feature type="binding site" evidence="7">
    <location>
        <position position="27"/>
    </location>
    <ligand>
        <name>Zn(2+)</name>
        <dbReference type="ChEBI" id="CHEBI:29105"/>
    </ligand>
</feature>
<dbReference type="EMBL" id="BGZN01000034">
    <property type="protein sequence ID" value="GBR74194.1"/>
    <property type="molecule type" value="Genomic_DNA"/>
</dbReference>
<organism evidence="8 9">
    <name type="scientific">Termititenax aidoneus</name>
    <dbReference type="NCBI Taxonomy" id="2218524"/>
    <lineage>
        <taxon>Bacteria</taxon>
        <taxon>Bacillati</taxon>
        <taxon>Candidatus Margulisiibacteriota</taxon>
        <taxon>Candidatus Termititenacia</taxon>
        <taxon>Candidatus Termititenacales</taxon>
        <taxon>Candidatus Termititenacaceae</taxon>
        <taxon>Candidatus Termititenax</taxon>
    </lineage>
</organism>
<evidence type="ECO:0000256" key="7">
    <source>
        <dbReference type="PIRSR" id="PIRSR006113-2"/>
    </source>
</evidence>
<comment type="cofactor">
    <cofactor evidence="5 7">
        <name>Zn(2+)</name>
        <dbReference type="ChEBI" id="CHEBI:29105"/>
    </cofactor>
    <text evidence="5 7">Binds 1 zinc ion per subunit.</text>
</comment>
<dbReference type="Proteomes" id="UP000269352">
    <property type="component" value="Unassembled WGS sequence"/>
</dbReference>
<dbReference type="PANTHER" id="PTHR12589">
    <property type="entry name" value="PYRUVOYL TETRAHYDROBIOPTERIN SYNTHASE"/>
    <property type="match status" value="1"/>
</dbReference>
<feature type="active site" description="Proton acceptor" evidence="6">
    <location>
        <position position="23"/>
    </location>
</feature>
<dbReference type="EC" id="4.-.-.-" evidence="5"/>
<dbReference type="GO" id="GO:0008616">
    <property type="term" value="P:tRNA queuosine(34) biosynthetic process"/>
    <property type="evidence" value="ECO:0007669"/>
    <property type="project" value="UniProtKB-KW"/>
</dbReference>
<dbReference type="GO" id="GO:0070497">
    <property type="term" value="F:6-carboxytetrahydropterin synthase activity"/>
    <property type="evidence" value="ECO:0007669"/>
    <property type="project" value="UniProtKB-EC"/>
</dbReference>
<evidence type="ECO:0000256" key="2">
    <source>
        <dbReference type="ARBA" id="ARBA00008900"/>
    </source>
</evidence>
<keyword evidence="5 7" id="KW-0862">Zinc</keyword>
<evidence type="ECO:0000256" key="3">
    <source>
        <dbReference type="ARBA" id="ARBA00018141"/>
    </source>
</evidence>
<evidence type="ECO:0000313" key="8">
    <source>
        <dbReference type="EMBL" id="GBR74194.1"/>
    </source>
</evidence>
<reference evidence="8 9" key="1">
    <citation type="journal article" date="2019" name="ISME J.">
        <title>Genome analyses of uncultured TG2/ZB3 bacteria in 'Margulisbacteria' specifically attached to ectosymbiotic spirochetes of protists in the termite gut.</title>
        <authorList>
            <person name="Utami Y.D."/>
            <person name="Kuwahara H."/>
            <person name="Igai K."/>
            <person name="Murakami T."/>
            <person name="Sugaya K."/>
            <person name="Morikawa T."/>
            <person name="Nagura Y."/>
            <person name="Yuki M."/>
            <person name="Deevong P."/>
            <person name="Inoue T."/>
            <person name="Kihara K."/>
            <person name="Lo N."/>
            <person name="Yamada A."/>
            <person name="Ohkuma M."/>
            <person name="Hongoh Y."/>
        </authorList>
    </citation>
    <scope>NUCLEOTIDE SEQUENCE [LARGE SCALE GENOMIC DNA]</scope>
    <source>
        <strain evidence="8">NkOx7-01</strain>
    </source>
</reference>